<sequence length="125" mass="14133">MVRGGRRAKGGKPWGLCKTAGNWWYKGTEKNQKNLRKIMSKYETNLQKLTKIAKISQQVPAEGPDNWLDLEARTVGVQCLDRSWQRGEWHTDQDVVANRGQGYSIHGELTERPFPVGQDASAPKP</sequence>
<protein>
    <submittedName>
        <fullName evidence="1">Uncharacterized protein</fullName>
    </submittedName>
</protein>
<comment type="caution">
    <text evidence="1">The sequence shown here is derived from an EMBL/GenBank/DDBJ whole genome shotgun (WGS) entry which is preliminary data.</text>
</comment>
<reference evidence="1" key="1">
    <citation type="journal article" date="2022" name="bioRxiv">
        <title>Sequencing and chromosome-scale assembly of the giantPleurodeles waltlgenome.</title>
        <authorList>
            <person name="Brown T."/>
            <person name="Elewa A."/>
            <person name="Iarovenko S."/>
            <person name="Subramanian E."/>
            <person name="Araus A.J."/>
            <person name="Petzold A."/>
            <person name="Susuki M."/>
            <person name="Suzuki K.-i.T."/>
            <person name="Hayashi T."/>
            <person name="Toyoda A."/>
            <person name="Oliveira C."/>
            <person name="Osipova E."/>
            <person name="Leigh N.D."/>
            <person name="Simon A."/>
            <person name="Yun M.H."/>
        </authorList>
    </citation>
    <scope>NUCLEOTIDE SEQUENCE</scope>
    <source>
        <strain evidence="1">20211129_DDA</strain>
        <tissue evidence="1">Liver</tissue>
    </source>
</reference>
<keyword evidence="2" id="KW-1185">Reference proteome</keyword>
<organism evidence="1 2">
    <name type="scientific">Pleurodeles waltl</name>
    <name type="common">Iberian ribbed newt</name>
    <dbReference type="NCBI Taxonomy" id="8319"/>
    <lineage>
        <taxon>Eukaryota</taxon>
        <taxon>Metazoa</taxon>
        <taxon>Chordata</taxon>
        <taxon>Craniata</taxon>
        <taxon>Vertebrata</taxon>
        <taxon>Euteleostomi</taxon>
        <taxon>Amphibia</taxon>
        <taxon>Batrachia</taxon>
        <taxon>Caudata</taxon>
        <taxon>Salamandroidea</taxon>
        <taxon>Salamandridae</taxon>
        <taxon>Pleurodelinae</taxon>
        <taxon>Pleurodeles</taxon>
    </lineage>
</organism>
<accession>A0AAV7PWT7</accession>
<dbReference type="EMBL" id="JANPWB010000011">
    <property type="protein sequence ID" value="KAJ1132801.1"/>
    <property type="molecule type" value="Genomic_DNA"/>
</dbReference>
<evidence type="ECO:0000313" key="1">
    <source>
        <dbReference type="EMBL" id="KAJ1132801.1"/>
    </source>
</evidence>
<evidence type="ECO:0000313" key="2">
    <source>
        <dbReference type="Proteomes" id="UP001066276"/>
    </source>
</evidence>
<dbReference type="Proteomes" id="UP001066276">
    <property type="component" value="Chromosome 7"/>
</dbReference>
<gene>
    <name evidence="1" type="ORF">NDU88_011102</name>
</gene>
<proteinExistence type="predicted"/>
<name>A0AAV7PWT7_PLEWA</name>
<dbReference type="AlphaFoldDB" id="A0AAV7PWT7"/>